<dbReference type="Pfam" id="PF13541">
    <property type="entry name" value="ChlI"/>
    <property type="match status" value="1"/>
</dbReference>
<feature type="binding site" evidence="11">
    <location>
        <begin position="98"/>
        <end position="105"/>
    </location>
    <ligand>
        <name>ATP</name>
        <dbReference type="ChEBI" id="CHEBI:30616"/>
    </ligand>
</feature>
<gene>
    <name evidence="11 15" type="primary">radA</name>
    <name evidence="15" type="ORF">LBU54_02615</name>
</gene>
<reference evidence="16" key="1">
    <citation type="submission" date="2023-07" db="EMBL/GenBank/DDBJ databases">
        <authorList>
            <person name="Yue Y."/>
        </authorList>
    </citation>
    <scope>NUCLEOTIDE SEQUENCE [LARGE SCALE GENOMIC DNA]</scope>
    <source>
        <strain evidence="16">D23</strain>
    </source>
</reference>
<dbReference type="Gene3D" id="3.30.230.10">
    <property type="match status" value="1"/>
</dbReference>
<keyword evidence="10 11" id="KW-0234">DNA repair</keyword>
<evidence type="ECO:0000256" key="4">
    <source>
        <dbReference type="ARBA" id="ARBA00022771"/>
    </source>
</evidence>
<dbReference type="InterPro" id="IPR003593">
    <property type="entry name" value="AAA+_ATPase"/>
</dbReference>
<name>A0ABS7XN99_9FLAO</name>
<dbReference type="InterPro" id="IPR041166">
    <property type="entry name" value="Rubredoxin_2"/>
</dbReference>
<dbReference type="InterPro" id="IPR004504">
    <property type="entry name" value="DNA_repair_RadA"/>
</dbReference>
<dbReference type="InterPro" id="IPR020568">
    <property type="entry name" value="Ribosomal_Su5_D2-typ_SF"/>
</dbReference>
<keyword evidence="6 13" id="KW-0862">Zinc</keyword>
<comment type="function">
    <text evidence="11">Plays a role in repairing double-strand DNA breaks, probably involving stabilizing or processing branched DNA or blocked replication forks.</text>
</comment>
<dbReference type="SMART" id="SM00382">
    <property type="entry name" value="AAA"/>
    <property type="match status" value="1"/>
</dbReference>
<dbReference type="RefSeq" id="WP_224525350.1">
    <property type="nucleotide sequence ID" value="NZ_JAIUJR010000001.1"/>
</dbReference>
<evidence type="ECO:0000256" key="7">
    <source>
        <dbReference type="ARBA" id="ARBA00022840"/>
    </source>
</evidence>
<keyword evidence="1 11" id="KW-0479">Metal-binding</keyword>
<evidence type="ECO:0000256" key="5">
    <source>
        <dbReference type="ARBA" id="ARBA00022801"/>
    </source>
</evidence>
<feature type="region of interest" description="Lon-protease-like" evidence="11">
    <location>
        <begin position="351"/>
        <end position="452"/>
    </location>
</feature>
<dbReference type="HAMAP" id="MF_01498">
    <property type="entry name" value="RadA_bact"/>
    <property type="match status" value="1"/>
</dbReference>
<dbReference type="InterPro" id="IPR027417">
    <property type="entry name" value="P-loop_NTPase"/>
</dbReference>
<dbReference type="SUPFAM" id="SSF54211">
    <property type="entry name" value="Ribosomal protein S5 domain 2-like"/>
    <property type="match status" value="1"/>
</dbReference>
<proteinExistence type="inferred from homology"/>
<evidence type="ECO:0000256" key="6">
    <source>
        <dbReference type="ARBA" id="ARBA00022833"/>
    </source>
</evidence>
<evidence type="ECO:0000259" key="14">
    <source>
        <dbReference type="PROSITE" id="PS50162"/>
    </source>
</evidence>
<evidence type="ECO:0000256" key="2">
    <source>
        <dbReference type="ARBA" id="ARBA00022741"/>
    </source>
</evidence>
<sequence length="452" mass="50027">MAKIKTSFFCQNCGTQFAKWQGQCTSCKEWNTIVEEVIQKPEKTSWKTNDTKSLRISKPLKVSEIDTSKEARIDLRDSEFNRVLGGGMVKGSLILLGGEPGIGKSTLLLQIALRVKHKILYVSGEESQKQIKMRAERINPNSDNCYILTETKTQNIFKQIENLQPEIIIIDSIQTLHSDYIESSAGSISQIKECTSELIKFAKETATPVLLIGHITKDGNIAGPKILEHMVDTVLQFEGDRNHVFRILRANKNRFGSTNELGIYEMQGSGLREVSNPSEILISEKDGELSGNAVAATLEGLRPLMIEVQALVSTAVYGTPQRSATGFNAKRLNMLLAILEKRAGFRLGAKDVFLNITGGITVDDPAIDLAIIAAILSSNEDVPIQSDYCFAAEIGLSGEIRPVQRIEQRILEAEKLGFKAIFVSKYSKLPESSYQLGIHKISKIEDLVEIIL</sequence>
<feature type="short sequence motif" description="RadA KNRFG motif" evidence="11">
    <location>
        <begin position="252"/>
        <end position="256"/>
    </location>
</feature>
<organism evidence="15 16">
    <name type="scientific">Winogradskyella alexanderae</name>
    <dbReference type="NCBI Taxonomy" id="2877123"/>
    <lineage>
        <taxon>Bacteria</taxon>
        <taxon>Pseudomonadati</taxon>
        <taxon>Bacteroidota</taxon>
        <taxon>Flavobacteriia</taxon>
        <taxon>Flavobacteriales</taxon>
        <taxon>Flavobacteriaceae</taxon>
        <taxon>Winogradskyella</taxon>
    </lineage>
</organism>
<evidence type="ECO:0000313" key="15">
    <source>
        <dbReference type="EMBL" id="MCA0131461.1"/>
    </source>
</evidence>
<dbReference type="PROSITE" id="PS50162">
    <property type="entry name" value="RECA_2"/>
    <property type="match status" value="1"/>
</dbReference>
<evidence type="ECO:0000256" key="1">
    <source>
        <dbReference type="ARBA" id="ARBA00022723"/>
    </source>
</evidence>
<keyword evidence="9 11" id="KW-0238">DNA-binding</keyword>
<keyword evidence="2 11" id="KW-0547">Nucleotide-binding</keyword>
<dbReference type="Pfam" id="PF13481">
    <property type="entry name" value="AAA_25"/>
    <property type="match status" value="1"/>
</dbReference>
<dbReference type="Gene3D" id="3.40.50.300">
    <property type="entry name" value="P-loop containing nucleotide triphosphate hydrolases"/>
    <property type="match status" value="1"/>
</dbReference>
<evidence type="ECO:0000256" key="13">
    <source>
        <dbReference type="RuleBase" id="RU003555"/>
    </source>
</evidence>
<comment type="similarity">
    <text evidence="11 13">Belongs to the RecA family. RadA subfamily.</text>
</comment>
<evidence type="ECO:0000256" key="9">
    <source>
        <dbReference type="ARBA" id="ARBA00023125"/>
    </source>
</evidence>
<dbReference type="PANTHER" id="PTHR32472:SF10">
    <property type="entry name" value="DNA REPAIR PROTEIN RADA-LIKE PROTEIN"/>
    <property type="match status" value="1"/>
</dbReference>
<dbReference type="CDD" id="cd01121">
    <property type="entry name" value="RadA_SMS_N"/>
    <property type="match status" value="1"/>
</dbReference>
<keyword evidence="16" id="KW-1185">Reference proteome</keyword>
<dbReference type="EMBL" id="JAIUJR010000001">
    <property type="protein sequence ID" value="MCA0131461.1"/>
    <property type="molecule type" value="Genomic_DNA"/>
</dbReference>
<evidence type="ECO:0000313" key="16">
    <source>
        <dbReference type="Proteomes" id="UP001198901"/>
    </source>
</evidence>
<keyword evidence="3 11" id="KW-0227">DNA damage</keyword>
<dbReference type="SUPFAM" id="SSF52540">
    <property type="entry name" value="P-loop containing nucleoside triphosphate hydrolases"/>
    <property type="match status" value="1"/>
</dbReference>
<dbReference type="PRINTS" id="PR01874">
    <property type="entry name" value="DNAREPAIRADA"/>
</dbReference>
<evidence type="ECO:0000256" key="8">
    <source>
        <dbReference type="ARBA" id="ARBA00023016"/>
    </source>
</evidence>
<dbReference type="Pfam" id="PF18073">
    <property type="entry name" value="Zn_ribbon_LapB"/>
    <property type="match status" value="1"/>
</dbReference>
<keyword evidence="5" id="KW-0378">Hydrolase</keyword>
<protein>
    <recommendedName>
        <fullName evidence="11 12">DNA repair protein RadA</fullName>
    </recommendedName>
</protein>
<evidence type="ECO:0000256" key="3">
    <source>
        <dbReference type="ARBA" id="ARBA00022763"/>
    </source>
</evidence>
<accession>A0ABS7XN99</accession>
<comment type="domain">
    <text evidence="11">The middle region has homology to RecA with ATPase motifs including the RadA KNRFG motif, while the C-terminus is homologous to Lon protease.</text>
</comment>
<evidence type="ECO:0000256" key="11">
    <source>
        <dbReference type="HAMAP-Rule" id="MF_01498"/>
    </source>
</evidence>
<keyword evidence="4 13" id="KW-0863">Zinc-finger</keyword>
<dbReference type="InterPro" id="IPR014721">
    <property type="entry name" value="Ribsml_uS5_D2-typ_fold_subgr"/>
</dbReference>
<dbReference type="NCBIfam" id="TIGR00416">
    <property type="entry name" value="sms"/>
    <property type="match status" value="1"/>
</dbReference>
<dbReference type="Proteomes" id="UP001198901">
    <property type="component" value="Unassembled WGS sequence"/>
</dbReference>
<comment type="function">
    <text evidence="13">DNA-dependent ATPase involved in processing of recombination intermediates, plays a role in repairing DNA breaks. Stimulates the branch migration of RecA-mediated strand transfer reactions, allowing the 3' invading strand to extend heteroduplex DNA faster. Binds ssDNA in the presence of ADP but not other nucleotides, has ATPase activity that is stimulated by ssDNA and various branched DNA structures, but inhibited by SSB. Does not have RecA's homology-searching function.</text>
</comment>
<feature type="domain" description="RecA family profile 1" evidence="14">
    <location>
        <begin position="69"/>
        <end position="215"/>
    </location>
</feature>
<keyword evidence="8 11" id="KW-0346">Stress response</keyword>
<dbReference type="PANTHER" id="PTHR32472">
    <property type="entry name" value="DNA REPAIR PROTEIN RADA"/>
    <property type="match status" value="1"/>
</dbReference>
<keyword evidence="7 11" id="KW-0067">ATP-binding</keyword>
<evidence type="ECO:0000256" key="12">
    <source>
        <dbReference type="NCBIfam" id="TIGR00416"/>
    </source>
</evidence>
<dbReference type="InterPro" id="IPR020588">
    <property type="entry name" value="RecA_ATP-bd"/>
</dbReference>
<evidence type="ECO:0000256" key="10">
    <source>
        <dbReference type="ARBA" id="ARBA00023204"/>
    </source>
</evidence>
<comment type="caution">
    <text evidence="15">The sequence shown here is derived from an EMBL/GenBank/DDBJ whole genome shotgun (WGS) entry which is preliminary data.</text>
</comment>